<evidence type="ECO:0000256" key="2">
    <source>
        <dbReference type="ARBA" id="ARBA00022490"/>
    </source>
</evidence>
<reference evidence="9 10" key="1">
    <citation type="submission" date="2024-05" db="EMBL/GenBank/DDBJ databases">
        <title>Genome sequencing and assembly of Indian major carp, Cirrhinus mrigala (Hamilton, 1822).</title>
        <authorList>
            <person name="Mohindra V."/>
            <person name="Chowdhury L.M."/>
            <person name="Lal K."/>
            <person name="Jena J.K."/>
        </authorList>
    </citation>
    <scope>NUCLEOTIDE SEQUENCE [LARGE SCALE GENOMIC DNA]</scope>
    <source>
        <strain evidence="9">CM1030</strain>
        <tissue evidence="9">Blood</tissue>
    </source>
</reference>
<comment type="caution">
    <text evidence="7">Lacks conserved residue(s) required for the propagation of feature annotation.</text>
</comment>
<dbReference type="PANTHER" id="PTHR13140:SF417">
    <property type="entry name" value="UNCONVENTIONAL MYOSIN-ID"/>
    <property type="match status" value="1"/>
</dbReference>
<dbReference type="PROSITE" id="PS51456">
    <property type="entry name" value="MYOSIN_MOTOR"/>
    <property type="match status" value="1"/>
</dbReference>
<dbReference type="GO" id="GO:0005737">
    <property type="term" value="C:cytoplasm"/>
    <property type="evidence" value="ECO:0007669"/>
    <property type="project" value="UniProtKB-SubCell"/>
</dbReference>
<protein>
    <recommendedName>
        <fullName evidence="8">Myosin motor domain-containing protein</fullName>
    </recommendedName>
</protein>
<evidence type="ECO:0000313" key="9">
    <source>
        <dbReference type="EMBL" id="KAL0179379.1"/>
    </source>
</evidence>
<sequence>IDYFNNQIIVDLVEQQHKGIFAVLDEACMNVGKVTDEMFLQALNGKLAKHAHYTSRK</sequence>
<proteinExistence type="inferred from homology"/>
<evidence type="ECO:0000256" key="5">
    <source>
        <dbReference type="ARBA" id="ARBA00022840"/>
    </source>
</evidence>
<dbReference type="PANTHER" id="PTHR13140">
    <property type="entry name" value="MYOSIN"/>
    <property type="match status" value="1"/>
</dbReference>
<dbReference type="GO" id="GO:0003779">
    <property type="term" value="F:actin binding"/>
    <property type="evidence" value="ECO:0007669"/>
    <property type="project" value="UniProtKB-KW"/>
</dbReference>
<comment type="subcellular location">
    <subcellularLocation>
        <location evidence="1">Cytoplasm</location>
    </subcellularLocation>
</comment>
<evidence type="ECO:0000259" key="8">
    <source>
        <dbReference type="PROSITE" id="PS51456"/>
    </source>
</evidence>
<dbReference type="SUPFAM" id="SSF52540">
    <property type="entry name" value="P-loop containing nucleoside triphosphate hydrolases"/>
    <property type="match status" value="1"/>
</dbReference>
<evidence type="ECO:0000256" key="6">
    <source>
        <dbReference type="ARBA" id="ARBA00023203"/>
    </source>
</evidence>
<dbReference type="Gene3D" id="1.20.58.530">
    <property type="match status" value="1"/>
</dbReference>
<evidence type="ECO:0000256" key="7">
    <source>
        <dbReference type="PROSITE-ProRule" id="PRU00782"/>
    </source>
</evidence>
<dbReference type="AlphaFoldDB" id="A0ABD0PZT2"/>
<keyword evidence="4" id="KW-0547">Nucleotide-binding</keyword>
<dbReference type="InterPro" id="IPR027417">
    <property type="entry name" value="P-loop_NTPase"/>
</dbReference>
<organism evidence="9 10">
    <name type="scientific">Cirrhinus mrigala</name>
    <name type="common">Mrigala</name>
    <dbReference type="NCBI Taxonomy" id="683832"/>
    <lineage>
        <taxon>Eukaryota</taxon>
        <taxon>Metazoa</taxon>
        <taxon>Chordata</taxon>
        <taxon>Craniata</taxon>
        <taxon>Vertebrata</taxon>
        <taxon>Euteleostomi</taxon>
        <taxon>Actinopterygii</taxon>
        <taxon>Neopterygii</taxon>
        <taxon>Teleostei</taxon>
        <taxon>Ostariophysi</taxon>
        <taxon>Cypriniformes</taxon>
        <taxon>Cyprinidae</taxon>
        <taxon>Labeoninae</taxon>
        <taxon>Labeonini</taxon>
        <taxon>Cirrhinus</taxon>
    </lineage>
</organism>
<dbReference type="Pfam" id="PF00063">
    <property type="entry name" value="Myosin_head"/>
    <property type="match status" value="1"/>
</dbReference>
<keyword evidence="10" id="KW-1185">Reference proteome</keyword>
<keyword evidence="3" id="KW-0677">Repeat</keyword>
<dbReference type="GO" id="GO:0016459">
    <property type="term" value="C:myosin complex"/>
    <property type="evidence" value="ECO:0007669"/>
    <property type="project" value="UniProtKB-KW"/>
</dbReference>
<accession>A0ABD0PZT2</accession>
<keyword evidence="2" id="KW-0963">Cytoplasm</keyword>
<dbReference type="Proteomes" id="UP001529510">
    <property type="component" value="Unassembled WGS sequence"/>
</dbReference>
<feature type="domain" description="Myosin motor" evidence="8">
    <location>
        <begin position="1"/>
        <end position="57"/>
    </location>
</feature>
<feature type="non-terminal residue" evidence="9">
    <location>
        <position position="57"/>
    </location>
</feature>
<keyword evidence="5" id="KW-0067">ATP-binding</keyword>
<dbReference type="EMBL" id="JAMKFB020000012">
    <property type="protein sequence ID" value="KAL0179379.1"/>
    <property type="molecule type" value="Genomic_DNA"/>
</dbReference>
<gene>
    <name evidence="9" type="ORF">M9458_024821</name>
</gene>
<feature type="non-terminal residue" evidence="9">
    <location>
        <position position="1"/>
    </location>
</feature>
<comment type="similarity">
    <text evidence="7">Belongs to the TRAFAC class myosin-kinesin ATPase superfamily. Myosin family.</text>
</comment>
<dbReference type="GO" id="GO:0005524">
    <property type="term" value="F:ATP binding"/>
    <property type="evidence" value="ECO:0007669"/>
    <property type="project" value="UniProtKB-KW"/>
</dbReference>
<name>A0ABD0PZT2_CIRMR</name>
<keyword evidence="7" id="KW-0518">Myosin</keyword>
<evidence type="ECO:0000313" key="10">
    <source>
        <dbReference type="Proteomes" id="UP001529510"/>
    </source>
</evidence>
<comment type="caution">
    <text evidence="9">The sequence shown here is derived from an EMBL/GenBank/DDBJ whole genome shotgun (WGS) entry which is preliminary data.</text>
</comment>
<evidence type="ECO:0000256" key="1">
    <source>
        <dbReference type="ARBA" id="ARBA00004496"/>
    </source>
</evidence>
<keyword evidence="7" id="KW-0505">Motor protein</keyword>
<evidence type="ECO:0000256" key="4">
    <source>
        <dbReference type="ARBA" id="ARBA00022741"/>
    </source>
</evidence>
<keyword evidence="6 7" id="KW-0009">Actin-binding</keyword>
<dbReference type="InterPro" id="IPR001609">
    <property type="entry name" value="Myosin_head_motor_dom-like"/>
</dbReference>
<evidence type="ECO:0000256" key="3">
    <source>
        <dbReference type="ARBA" id="ARBA00022737"/>
    </source>
</evidence>